<proteinExistence type="predicted"/>
<dbReference type="OrthoDB" id="9794982at2"/>
<dbReference type="SUPFAM" id="SSF46626">
    <property type="entry name" value="Cytochrome c"/>
    <property type="match status" value="1"/>
</dbReference>
<evidence type="ECO:0000256" key="2">
    <source>
        <dbReference type="ARBA" id="ARBA00022723"/>
    </source>
</evidence>
<evidence type="ECO:0000313" key="6">
    <source>
        <dbReference type="EMBL" id="MXO84438.1"/>
    </source>
</evidence>
<dbReference type="RefSeq" id="WP_160681015.1">
    <property type="nucleotide sequence ID" value="NZ_WTYW01000001.1"/>
</dbReference>
<accession>A0A844Z9E9</accession>
<organism evidence="6 7">
    <name type="scientific">Parapontixanthobacter aurantiacus</name>
    <dbReference type="NCBI Taxonomy" id="1463599"/>
    <lineage>
        <taxon>Bacteria</taxon>
        <taxon>Pseudomonadati</taxon>
        <taxon>Pseudomonadota</taxon>
        <taxon>Alphaproteobacteria</taxon>
        <taxon>Sphingomonadales</taxon>
        <taxon>Erythrobacteraceae</taxon>
        <taxon>Parapontixanthobacter</taxon>
    </lineage>
</organism>
<evidence type="ECO:0000256" key="1">
    <source>
        <dbReference type="ARBA" id="ARBA00022617"/>
    </source>
</evidence>
<comment type="caution">
    <text evidence="6">The sequence shown here is derived from an EMBL/GenBank/DDBJ whole genome shotgun (WGS) entry which is preliminary data.</text>
</comment>
<feature type="domain" description="Cytochrome c" evidence="5">
    <location>
        <begin position="64"/>
        <end position="155"/>
    </location>
</feature>
<evidence type="ECO:0000313" key="7">
    <source>
        <dbReference type="Proteomes" id="UP000433104"/>
    </source>
</evidence>
<dbReference type="Proteomes" id="UP000433104">
    <property type="component" value="Unassembled WGS sequence"/>
</dbReference>
<evidence type="ECO:0000256" key="4">
    <source>
        <dbReference type="PROSITE-ProRule" id="PRU00433"/>
    </source>
</evidence>
<dbReference type="InterPro" id="IPR036909">
    <property type="entry name" value="Cyt_c-like_dom_sf"/>
</dbReference>
<dbReference type="GO" id="GO:0046872">
    <property type="term" value="F:metal ion binding"/>
    <property type="evidence" value="ECO:0007669"/>
    <property type="project" value="UniProtKB-KW"/>
</dbReference>
<keyword evidence="1 4" id="KW-0349">Heme</keyword>
<keyword evidence="7" id="KW-1185">Reference proteome</keyword>
<dbReference type="GO" id="GO:0020037">
    <property type="term" value="F:heme binding"/>
    <property type="evidence" value="ECO:0007669"/>
    <property type="project" value="InterPro"/>
</dbReference>
<dbReference type="Gene3D" id="1.10.760.10">
    <property type="entry name" value="Cytochrome c-like domain"/>
    <property type="match status" value="1"/>
</dbReference>
<sequence length="157" mass="16840">MRLAKIADGLRIASGTVALPWRFPLNAEATVNLRRHRRRAVAAILLCLAACKEPPGPRYVPDAENMERGLAAIERTGCAACHEIPGIDWPEGRLGPSLRGFDDIGLIAGAVPNTPENLAAFVRNAPAVKPGSTMPAMPLSEEESRDVAAYLYGLDDE</sequence>
<dbReference type="EMBL" id="WTYW01000001">
    <property type="protein sequence ID" value="MXO84438.1"/>
    <property type="molecule type" value="Genomic_DNA"/>
</dbReference>
<name>A0A844Z9E9_9SPHN</name>
<keyword evidence="3 4" id="KW-0408">Iron</keyword>
<dbReference type="AlphaFoldDB" id="A0A844Z9E9"/>
<dbReference type="Pfam" id="PF13442">
    <property type="entry name" value="Cytochrome_CBB3"/>
    <property type="match status" value="1"/>
</dbReference>
<evidence type="ECO:0000256" key="3">
    <source>
        <dbReference type="ARBA" id="ARBA00023004"/>
    </source>
</evidence>
<protein>
    <submittedName>
        <fullName evidence="6">C-type cytochrome</fullName>
    </submittedName>
</protein>
<dbReference type="InterPro" id="IPR009056">
    <property type="entry name" value="Cyt_c-like_dom"/>
</dbReference>
<evidence type="ECO:0000259" key="5">
    <source>
        <dbReference type="PROSITE" id="PS51007"/>
    </source>
</evidence>
<gene>
    <name evidence="6" type="ORF">GRI38_00095</name>
</gene>
<keyword evidence="2 4" id="KW-0479">Metal-binding</keyword>
<dbReference type="GO" id="GO:0009055">
    <property type="term" value="F:electron transfer activity"/>
    <property type="evidence" value="ECO:0007669"/>
    <property type="project" value="InterPro"/>
</dbReference>
<reference evidence="6 7" key="1">
    <citation type="submission" date="2019-12" db="EMBL/GenBank/DDBJ databases">
        <title>Genomic-based taxomic classification of the family Erythrobacteraceae.</title>
        <authorList>
            <person name="Xu L."/>
        </authorList>
    </citation>
    <scope>NUCLEOTIDE SEQUENCE [LARGE SCALE GENOMIC DNA]</scope>
    <source>
        <strain evidence="6 7">MCCC 1A09962</strain>
    </source>
</reference>
<dbReference type="PROSITE" id="PS51007">
    <property type="entry name" value="CYTC"/>
    <property type="match status" value="1"/>
</dbReference>